<feature type="domain" description="HTH asnC-type" evidence="4">
    <location>
        <begin position="20"/>
        <end position="81"/>
    </location>
</feature>
<dbReference type="InterPro" id="IPR011008">
    <property type="entry name" value="Dimeric_a/b-barrel"/>
</dbReference>
<dbReference type="InterPro" id="IPR019885">
    <property type="entry name" value="Tscrpt_reg_HTH_AsnC-type_CS"/>
</dbReference>
<accession>A0AAW9SL65</accession>
<dbReference type="FunFam" id="1.10.10.10:FF:000186">
    <property type="entry name" value="AsnC family transcriptional regulator"/>
    <property type="match status" value="1"/>
</dbReference>
<dbReference type="InterPro" id="IPR036388">
    <property type="entry name" value="WH-like_DNA-bd_sf"/>
</dbReference>
<dbReference type="AlphaFoldDB" id="A0AAW9SL65"/>
<dbReference type="SUPFAM" id="SSF46785">
    <property type="entry name" value="Winged helix' DNA-binding domain"/>
    <property type="match status" value="1"/>
</dbReference>
<dbReference type="InterPro" id="IPR011991">
    <property type="entry name" value="ArsR-like_HTH"/>
</dbReference>
<evidence type="ECO:0000256" key="3">
    <source>
        <dbReference type="ARBA" id="ARBA00023163"/>
    </source>
</evidence>
<dbReference type="Pfam" id="PF01037">
    <property type="entry name" value="AsnC_trans_reg"/>
    <property type="match status" value="1"/>
</dbReference>
<dbReference type="PROSITE" id="PS50956">
    <property type="entry name" value="HTH_ASNC_2"/>
    <property type="match status" value="1"/>
</dbReference>
<proteinExistence type="predicted"/>
<dbReference type="InterPro" id="IPR019888">
    <property type="entry name" value="Tscrpt_reg_AsnC-like"/>
</dbReference>
<organism evidence="5 6">
    <name type="scientific">Rapidithrix thailandica</name>
    <dbReference type="NCBI Taxonomy" id="413964"/>
    <lineage>
        <taxon>Bacteria</taxon>
        <taxon>Pseudomonadati</taxon>
        <taxon>Bacteroidota</taxon>
        <taxon>Cytophagia</taxon>
        <taxon>Cytophagales</taxon>
        <taxon>Flammeovirgaceae</taxon>
        <taxon>Rapidithrix</taxon>
    </lineage>
</organism>
<dbReference type="PANTHER" id="PTHR30154:SF53">
    <property type="entry name" value="HTH-TYPE TRANSCRIPTIONAL REGULATOR LRPC"/>
    <property type="match status" value="1"/>
</dbReference>
<name>A0AAW9SL65_9BACT</name>
<keyword evidence="2" id="KW-0238">DNA-binding</keyword>
<evidence type="ECO:0000256" key="2">
    <source>
        <dbReference type="ARBA" id="ARBA00023125"/>
    </source>
</evidence>
<dbReference type="EMBL" id="JBDKWZ010000029">
    <property type="protein sequence ID" value="MEN7551883.1"/>
    <property type="molecule type" value="Genomic_DNA"/>
</dbReference>
<dbReference type="InterPro" id="IPR019887">
    <property type="entry name" value="Tscrpt_reg_AsnC/Lrp_C"/>
</dbReference>
<dbReference type="InterPro" id="IPR036390">
    <property type="entry name" value="WH_DNA-bd_sf"/>
</dbReference>
<evidence type="ECO:0000259" key="4">
    <source>
        <dbReference type="PROSITE" id="PS50956"/>
    </source>
</evidence>
<gene>
    <name evidence="5" type="ORF">AAG747_28460</name>
</gene>
<dbReference type="PROSITE" id="PS00519">
    <property type="entry name" value="HTH_ASNC_1"/>
    <property type="match status" value="1"/>
</dbReference>
<dbReference type="Proteomes" id="UP001403385">
    <property type="component" value="Unassembled WGS sequence"/>
</dbReference>
<keyword evidence="1" id="KW-0805">Transcription regulation</keyword>
<keyword evidence="6" id="KW-1185">Reference proteome</keyword>
<dbReference type="SMART" id="SM00344">
    <property type="entry name" value="HTH_ASNC"/>
    <property type="match status" value="1"/>
</dbReference>
<sequence>MPWKQRLYGIFAFDYNYYFMDSISIKILKELQKNARLSFAEMGRNVGLSAPAVAERVQKMEEQGIIEGYGVRINLEKAGFPIQAQITIKTATHDFKRFISKLDNFPEVFDCVKVTGEHCAFLKVAVKNNQHLEDLIDRLTEYGHPNTSIILSSYTQNPAIE</sequence>
<dbReference type="InterPro" id="IPR000485">
    <property type="entry name" value="AsnC-type_HTH_dom"/>
</dbReference>
<dbReference type="PANTHER" id="PTHR30154">
    <property type="entry name" value="LEUCINE-RESPONSIVE REGULATORY PROTEIN"/>
    <property type="match status" value="1"/>
</dbReference>
<dbReference type="CDD" id="cd00090">
    <property type="entry name" value="HTH_ARSR"/>
    <property type="match status" value="1"/>
</dbReference>
<dbReference type="RefSeq" id="WP_346824661.1">
    <property type="nucleotide sequence ID" value="NZ_JBDKWZ010000029.1"/>
</dbReference>
<evidence type="ECO:0000313" key="5">
    <source>
        <dbReference type="EMBL" id="MEN7551883.1"/>
    </source>
</evidence>
<dbReference type="Pfam" id="PF13404">
    <property type="entry name" value="HTH_AsnC-type"/>
    <property type="match status" value="1"/>
</dbReference>
<dbReference type="GO" id="GO:0006355">
    <property type="term" value="P:regulation of DNA-templated transcription"/>
    <property type="evidence" value="ECO:0007669"/>
    <property type="project" value="UniProtKB-ARBA"/>
</dbReference>
<evidence type="ECO:0000256" key="1">
    <source>
        <dbReference type="ARBA" id="ARBA00023015"/>
    </source>
</evidence>
<protein>
    <submittedName>
        <fullName evidence="5">Lrp/AsnC family transcriptional regulator</fullName>
    </submittedName>
</protein>
<dbReference type="SUPFAM" id="SSF54909">
    <property type="entry name" value="Dimeric alpha+beta barrel"/>
    <property type="match status" value="1"/>
</dbReference>
<keyword evidence="3" id="KW-0804">Transcription</keyword>
<reference evidence="5 6" key="1">
    <citation type="submission" date="2024-04" db="EMBL/GenBank/DDBJ databases">
        <title>Novel genus in family Flammeovirgaceae.</title>
        <authorList>
            <person name="Nguyen T.H."/>
            <person name="Vuong T.Q."/>
            <person name="Le H."/>
            <person name="Kim S.-G."/>
        </authorList>
    </citation>
    <scope>NUCLEOTIDE SEQUENCE [LARGE SCALE GENOMIC DNA]</scope>
    <source>
        <strain evidence="5 6">JCM 23209</strain>
    </source>
</reference>
<dbReference type="Gene3D" id="1.10.10.10">
    <property type="entry name" value="Winged helix-like DNA-binding domain superfamily/Winged helix DNA-binding domain"/>
    <property type="match status" value="1"/>
</dbReference>
<dbReference type="PRINTS" id="PR00033">
    <property type="entry name" value="HTHASNC"/>
</dbReference>
<dbReference type="Gene3D" id="3.30.70.920">
    <property type="match status" value="1"/>
</dbReference>
<dbReference type="GO" id="GO:0005829">
    <property type="term" value="C:cytosol"/>
    <property type="evidence" value="ECO:0007669"/>
    <property type="project" value="TreeGrafter"/>
</dbReference>
<dbReference type="GO" id="GO:0043200">
    <property type="term" value="P:response to amino acid"/>
    <property type="evidence" value="ECO:0007669"/>
    <property type="project" value="TreeGrafter"/>
</dbReference>
<dbReference type="GO" id="GO:0043565">
    <property type="term" value="F:sequence-specific DNA binding"/>
    <property type="evidence" value="ECO:0007669"/>
    <property type="project" value="InterPro"/>
</dbReference>
<evidence type="ECO:0000313" key="6">
    <source>
        <dbReference type="Proteomes" id="UP001403385"/>
    </source>
</evidence>
<comment type="caution">
    <text evidence="5">The sequence shown here is derived from an EMBL/GenBank/DDBJ whole genome shotgun (WGS) entry which is preliminary data.</text>
</comment>